<dbReference type="PANTHER" id="PTHR30069:SF29">
    <property type="entry name" value="HEMOGLOBIN AND HEMOGLOBIN-HAPTOGLOBIN-BINDING PROTEIN 1-RELATED"/>
    <property type="match status" value="1"/>
</dbReference>
<keyword evidence="8 16" id="KW-0675">Receptor</keyword>
<dbReference type="Proteomes" id="UP000003505">
    <property type="component" value="Unassembled WGS sequence"/>
</dbReference>
<proteinExistence type="inferred from homology"/>
<feature type="chain" id="PRO_5007912287" evidence="12">
    <location>
        <begin position="32"/>
        <end position="1665"/>
    </location>
</feature>
<evidence type="ECO:0000256" key="7">
    <source>
        <dbReference type="ARBA" id="ARBA00023136"/>
    </source>
</evidence>
<evidence type="ECO:0000313" key="15">
    <source>
        <dbReference type="EMBL" id="AEC01012.1"/>
    </source>
</evidence>
<protein>
    <submittedName>
        <fullName evidence="16">Putative colicin I receptor</fullName>
    </submittedName>
    <submittedName>
        <fullName evidence="15">TonB-dependent receptor plug</fullName>
    </submittedName>
</protein>
<dbReference type="Proteomes" id="UP000011124">
    <property type="component" value="Chromosome"/>
</dbReference>
<dbReference type="EMBL" id="ACKP02000054">
    <property type="protein sequence ID" value="EEX76075.1"/>
    <property type="molecule type" value="Genomic_DNA"/>
</dbReference>
<dbReference type="RefSeq" id="WP_006193935.1">
    <property type="nucleotide sequence ID" value="NC_015437.1"/>
</dbReference>
<reference evidence="16 17" key="1">
    <citation type="submission" date="2009-09" db="EMBL/GenBank/DDBJ databases">
        <authorList>
            <person name="Weinstock G."/>
            <person name="Sodergren E."/>
            <person name="Clifton S."/>
            <person name="Fulton L."/>
            <person name="Fulton B."/>
            <person name="Courtney L."/>
            <person name="Fronick C."/>
            <person name="Harrison M."/>
            <person name="Strong C."/>
            <person name="Farmer C."/>
            <person name="Delahaunty K."/>
            <person name="Markovic C."/>
            <person name="Hall O."/>
            <person name="Minx P."/>
            <person name="Tomlinson C."/>
            <person name="Mitreva M."/>
            <person name="Nelson J."/>
            <person name="Hou S."/>
            <person name="Wollam A."/>
            <person name="Pepin K.H."/>
            <person name="Johnson M."/>
            <person name="Bhonagiri V."/>
            <person name="Nash W.E."/>
            <person name="Warren W."/>
            <person name="Chinwalla A."/>
            <person name="Mardis E.R."/>
            <person name="Wilson R.K."/>
        </authorList>
    </citation>
    <scope>NUCLEOTIDE SEQUENCE [LARGE SCALE GENOMIC DNA]</scope>
    <source>
        <strain evidence="16">ATCC 35185</strain>
        <strain evidence="17">ATCC 35185 / DSM 20758 / VPI D19B-28</strain>
    </source>
</reference>
<keyword evidence="3 10" id="KW-1134">Transmembrane beta strand</keyword>
<evidence type="ECO:0000256" key="2">
    <source>
        <dbReference type="ARBA" id="ARBA00022448"/>
    </source>
</evidence>
<evidence type="ECO:0000256" key="1">
    <source>
        <dbReference type="ARBA" id="ARBA00004571"/>
    </source>
</evidence>
<evidence type="ECO:0000256" key="5">
    <source>
        <dbReference type="ARBA" id="ARBA00022729"/>
    </source>
</evidence>
<dbReference type="InterPro" id="IPR039426">
    <property type="entry name" value="TonB-dep_rcpt-like"/>
</dbReference>
<dbReference type="SUPFAM" id="SSF56935">
    <property type="entry name" value="Porins"/>
    <property type="match status" value="1"/>
</dbReference>
<dbReference type="Pfam" id="PF00593">
    <property type="entry name" value="TonB_dep_Rec_b-barrel"/>
    <property type="match status" value="1"/>
</dbReference>
<evidence type="ECO:0000256" key="11">
    <source>
        <dbReference type="RuleBase" id="RU003357"/>
    </source>
</evidence>
<dbReference type="PROSITE" id="PS52016">
    <property type="entry name" value="TONB_DEPENDENT_REC_3"/>
    <property type="match status" value="1"/>
</dbReference>
<dbReference type="InterPro" id="IPR000531">
    <property type="entry name" value="Beta-barrel_TonB"/>
</dbReference>
<evidence type="ECO:0000256" key="3">
    <source>
        <dbReference type="ARBA" id="ARBA00022452"/>
    </source>
</evidence>
<dbReference type="InterPro" id="IPR037066">
    <property type="entry name" value="Plug_dom_sf"/>
</dbReference>
<dbReference type="Gene3D" id="2.170.130.10">
    <property type="entry name" value="TonB-dependent receptor, plug domain"/>
    <property type="match status" value="1"/>
</dbReference>
<evidence type="ECO:0000259" key="13">
    <source>
        <dbReference type="Pfam" id="PF00593"/>
    </source>
</evidence>
<evidence type="ECO:0000256" key="12">
    <source>
        <dbReference type="SAM" id="SignalP"/>
    </source>
</evidence>
<feature type="signal peptide" evidence="12">
    <location>
        <begin position="1"/>
        <end position="31"/>
    </location>
</feature>
<keyword evidence="9 10" id="KW-0998">Cell outer membrane</keyword>
<comment type="similarity">
    <text evidence="10 11">Belongs to the TonB-dependent receptor family.</text>
</comment>
<sequence length="1665" mass="188345">MARKRFRLRDYKLLSLGVALWLAAPLSAAHAEDAPPQETQRVQTEAVDVEAQAAQEEAKYESQQKTIITKEDIEKKQAKAVEDIIFSETGVSRTVDAMGRVGISIRGAEPRHTLILVDGQPVLGDLAKYSGAADEVMRLGTENVERIEIIQGAASAKYGSDAIGGVVNIITKKAQHEPGVQFNVESMRRADDDHTIPYTNFFLRADSGDMGKFRIGLSGSKREVMPVYASRERKKTGMSGSDLDFEPNALRFYGDTATVGLVGTYDANKNNSFEFRVDHYAEDLSRIIKRTDSDLEPQQHFKRKTGRDAYNLGWRGMNKISDWNVEFNYTTIKEDDVSLINYAGKSVYEGKNELRYVDNVDHSQFDLKASANTQLSDKHLLSYGFGYTKESGEGSRLKSSPNISTRHIDPWDYDKSLLVDKKDRLMRGEDNTNYIWSHIHDYAFPKNYTGNPRWKEELEYYNYDDETGIGYNPKLTYDDFTKYQFQKGILSEDYYYDLYVGSRKITDIARSNLKADYDELESKLNDEYKSRHNGAAYPGSNIVGEYFKKGIDRADKNDQYTPTLNGKMFLEEYWDRDQRITVGSGTIQRYNLFVGDTWQMSKNTIFSPILRLDYSSLFGTNISGNLGITHNIAGNPHRRFKANIGTGYTEPGMGELWYNWEMYASTPLPGLFGGGDAKMGWWWAGNPNLKPEKSFNIDMSIEGETKDTYARVGIFHNRIRDYMSVYYTGKILDFAPYIKDPNQKWMRAPDLIYSFKNIGQAEITGLEAEVSHKLSPFWNVKLGYTWLYALNKTDPLMPDRLLDRPKHKIDIAFAYENKQYGWSGQIWGDYYIDMLDSNTLANGANYWTDYLKGGLALDQKHAYQSKTFGIWNIMIQKQLSPDAMVYFGVNNLFNHRDDDRATQERIYRFGANFKFDTAWKKKVRKAAGSPVALNETAEDEVPRLQGFLLKDFDESRKEGIEFFGDYQMRWNAHNGTNRPQSTYTENSSVSETAQKNMLDADGHAFEQRVRVGASARLGENTDLTVVGSLSGRGDVDTAQSLPDNKGLNEARLERAALTHKAKDWTFALGRIQEPMGVTGYWFGKEYDGVRAVYTNTAKDMQVRLGFGTFKHSTGVSDTAYTHVTNQTFYRPPTAAEFLGLDRDVTDSAHAADAGNQAYAAAKAAGDTAQTQNLYFYQQLKDAPTMEAKMEVLKRMQSIVNQAYGSDLAKKTIPLRPPTFGSYVYYRIKDSHGNVKIKKAPVNFNGPEGETTPAGKAWARDMEKKFSIKPTDPDALQSDGSYFQKHSAEVESTYKEIAEYRARENWRDYKFDSEGNPTSQSLGEVWELSSGRGKSSSDWTTKSDDYTFDGVVGTYEDKYEWGEPSPYKYKLTNVDVLKFFKEELYQKPSADANSNYGLANMSQMGYEYLDILNRIVSEAESGNKLPRASLGNVVGNLIKTTGVVLEKDDIPPIDKAFYLQVRKELAPNLGVTAWYLRSVGDKSHTILAANGTGNDEHTFDQLANVIGVGAKWQIGKKTAVSFDYGQNRSAFGKYMNGHSTFDHPARTDIFTPRGHQDGGVPTFWTARLDIGEADMDKPGTWNAFVDYKHFEHGSFFGGNGTDYLPDRYLDGIESFSIGGGYVPAKNWLLELFYTFDAKSTNQRDTLHGPETFKLGNFARAQVTYRF</sequence>
<evidence type="ECO:0000313" key="17">
    <source>
        <dbReference type="Proteomes" id="UP000003505"/>
    </source>
</evidence>
<dbReference type="eggNOG" id="COG4771">
    <property type="taxonomic scope" value="Bacteria"/>
</dbReference>
<evidence type="ECO:0000256" key="6">
    <source>
        <dbReference type="ARBA" id="ARBA00023077"/>
    </source>
</evidence>
<evidence type="ECO:0000256" key="9">
    <source>
        <dbReference type="ARBA" id="ARBA00023237"/>
    </source>
</evidence>
<name>C9LYK9_SELS3</name>
<dbReference type="HOGENOM" id="CLU_004139_0_0_9"/>
<dbReference type="Gene3D" id="2.40.170.20">
    <property type="entry name" value="TonB-dependent receptor, beta-barrel domain"/>
    <property type="match status" value="1"/>
</dbReference>
<gene>
    <name evidence="15" type="ordered locus">Selsp_2065</name>
    <name evidence="16" type="ORF">SELSPUOL_02570</name>
</gene>
<dbReference type="InterPro" id="IPR036942">
    <property type="entry name" value="Beta-barrel_TonB_sf"/>
</dbReference>
<evidence type="ECO:0000256" key="10">
    <source>
        <dbReference type="PROSITE-ProRule" id="PRU01360"/>
    </source>
</evidence>
<evidence type="ECO:0000256" key="4">
    <source>
        <dbReference type="ARBA" id="ARBA00022692"/>
    </source>
</evidence>
<keyword evidence="4 10" id="KW-0812">Transmembrane</keyword>
<organism evidence="16 17">
    <name type="scientific">Selenomonas sputigena (strain ATCC 35185 / DSM 20758 / CCUG 44933 / VPI D19B-28)</name>
    <dbReference type="NCBI Taxonomy" id="546271"/>
    <lineage>
        <taxon>Bacteria</taxon>
        <taxon>Bacillati</taxon>
        <taxon>Bacillota</taxon>
        <taxon>Negativicutes</taxon>
        <taxon>Selenomonadales</taxon>
        <taxon>Selenomonadaceae</taxon>
        <taxon>Selenomonas</taxon>
    </lineage>
</organism>
<keyword evidence="6 11" id="KW-0798">TonB box</keyword>
<evidence type="ECO:0000259" key="14">
    <source>
        <dbReference type="Pfam" id="PF07715"/>
    </source>
</evidence>
<dbReference type="PANTHER" id="PTHR30069">
    <property type="entry name" value="TONB-DEPENDENT OUTER MEMBRANE RECEPTOR"/>
    <property type="match status" value="1"/>
</dbReference>
<dbReference type="GO" id="GO:0015344">
    <property type="term" value="F:siderophore uptake transmembrane transporter activity"/>
    <property type="evidence" value="ECO:0007669"/>
    <property type="project" value="TreeGrafter"/>
</dbReference>
<dbReference type="KEGG" id="ssg:Selsp_2065"/>
<keyword evidence="18" id="KW-1185">Reference proteome</keyword>
<reference evidence="15 18" key="2">
    <citation type="submission" date="2011-04" db="EMBL/GenBank/DDBJ databases">
        <title>The complete genome of Selenomonas sputigena DSM 20758.</title>
        <authorList>
            <consortium name="US DOE Joint Genome Institute (JGI-PGF)"/>
            <person name="Lucas S."/>
            <person name="Copeland A."/>
            <person name="Lapidus A."/>
            <person name="Bruce D."/>
            <person name="Goodwin L."/>
            <person name="Pitluck S."/>
            <person name="Peters L."/>
            <person name="Kyrpides N."/>
            <person name="Mavromatis K."/>
            <person name="Ivanova N."/>
            <person name="Ovchinnikova G."/>
            <person name="Teshima H."/>
            <person name="Detter J.C."/>
            <person name="Tapia R."/>
            <person name="Han C."/>
            <person name="Land M."/>
            <person name="Hauser L."/>
            <person name="Markowitz V."/>
            <person name="Cheng J.-F."/>
            <person name="Hugenholtz P."/>
            <person name="Woyke T."/>
            <person name="Wu D."/>
            <person name="Gronow S."/>
            <person name="Wellnitz S."/>
            <person name="Schneider S."/>
            <person name="Klenk H.-P."/>
            <person name="Eisen J.A."/>
        </authorList>
    </citation>
    <scope>NUCLEOTIDE SEQUENCE [LARGE SCALE GENOMIC DNA]</scope>
    <source>
        <strain evidence="15">ATCC 35185</strain>
        <strain evidence="18">ATCC 35185 / DSM 20758 / VPI D19B-28</strain>
    </source>
</reference>
<dbReference type="Pfam" id="PF07715">
    <property type="entry name" value="Plug"/>
    <property type="match status" value="1"/>
</dbReference>
<dbReference type="EMBL" id="CP002637">
    <property type="protein sequence ID" value="AEC01012.1"/>
    <property type="molecule type" value="Genomic_DNA"/>
</dbReference>
<evidence type="ECO:0000256" key="8">
    <source>
        <dbReference type="ARBA" id="ARBA00023170"/>
    </source>
</evidence>
<keyword evidence="2 10" id="KW-0813">Transport</keyword>
<evidence type="ECO:0000313" key="16">
    <source>
        <dbReference type="EMBL" id="EEX76075.1"/>
    </source>
</evidence>
<dbReference type="GO" id="GO:0044718">
    <property type="term" value="P:siderophore transmembrane transport"/>
    <property type="evidence" value="ECO:0007669"/>
    <property type="project" value="TreeGrafter"/>
</dbReference>
<comment type="subcellular location">
    <subcellularLocation>
        <location evidence="1 10">Cell outer membrane</location>
        <topology evidence="1 10">Multi-pass membrane protein</topology>
    </subcellularLocation>
</comment>
<dbReference type="STRING" id="546271.Selsp_2065"/>
<keyword evidence="7 10" id="KW-0472">Membrane</keyword>
<accession>C9LYK9</accession>
<feature type="domain" description="TonB-dependent receptor plug" evidence="14">
    <location>
        <begin position="63"/>
        <end position="166"/>
    </location>
</feature>
<dbReference type="InterPro" id="IPR012910">
    <property type="entry name" value="Plug_dom"/>
</dbReference>
<keyword evidence="5 12" id="KW-0732">Signal</keyword>
<feature type="domain" description="TonB-dependent receptor-like beta-barrel" evidence="13">
    <location>
        <begin position="437"/>
        <end position="892"/>
    </location>
</feature>
<evidence type="ECO:0000313" key="18">
    <source>
        <dbReference type="Proteomes" id="UP000011124"/>
    </source>
</evidence>
<dbReference type="OrthoDB" id="101167at2"/>
<dbReference type="GO" id="GO:0009279">
    <property type="term" value="C:cell outer membrane"/>
    <property type="evidence" value="ECO:0007669"/>
    <property type="project" value="UniProtKB-SubCell"/>
</dbReference>